<organism evidence="6 7">
    <name type="scientific">Exophiala spinifera</name>
    <dbReference type="NCBI Taxonomy" id="91928"/>
    <lineage>
        <taxon>Eukaryota</taxon>
        <taxon>Fungi</taxon>
        <taxon>Dikarya</taxon>
        <taxon>Ascomycota</taxon>
        <taxon>Pezizomycotina</taxon>
        <taxon>Eurotiomycetes</taxon>
        <taxon>Chaetothyriomycetidae</taxon>
        <taxon>Chaetothyriales</taxon>
        <taxon>Herpotrichiellaceae</taxon>
        <taxon>Exophiala</taxon>
    </lineage>
</organism>
<name>A0A0D2BM24_9EURO</name>
<dbReference type="SUPFAM" id="SSF51735">
    <property type="entry name" value="NAD(P)-binding Rossmann-fold domains"/>
    <property type="match status" value="1"/>
</dbReference>
<dbReference type="Gene3D" id="3.40.50.720">
    <property type="entry name" value="NAD(P)-binding Rossmann-like Domain"/>
    <property type="match status" value="1"/>
</dbReference>
<dbReference type="VEuPathDB" id="FungiDB:PV08_09515"/>
<dbReference type="InterPro" id="IPR057326">
    <property type="entry name" value="KR_dom"/>
</dbReference>
<protein>
    <recommendedName>
        <fullName evidence="5">Ketoreductase domain-containing protein</fullName>
    </recommendedName>
</protein>
<accession>A0A0D2BM24</accession>
<gene>
    <name evidence="6" type="ORF">PV08_09515</name>
</gene>
<proteinExistence type="inferred from homology"/>
<evidence type="ECO:0000256" key="2">
    <source>
        <dbReference type="ARBA" id="ARBA00022857"/>
    </source>
</evidence>
<keyword evidence="7" id="KW-1185">Reference proteome</keyword>
<feature type="domain" description="Ketoreductase" evidence="5">
    <location>
        <begin position="6"/>
        <end position="189"/>
    </location>
</feature>
<dbReference type="PRINTS" id="PR00081">
    <property type="entry name" value="GDHRDH"/>
</dbReference>
<dbReference type="AlphaFoldDB" id="A0A0D2BM24"/>
<dbReference type="PROSITE" id="PS00061">
    <property type="entry name" value="ADH_SHORT"/>
    <property type="match status" value="1"/>
</dbReference>
<dbReference type="Proteomes" id="UP000053328">
    <property type="component" value="Unassembled WGS sequence"/>
</dbReference>
<dbReference type="RefSeq" id="XP_016232455.1">
    <property type="nucleotide sequence ID" value="XM_016383832.1"/>
</dbReference>
<evidence type="ECO:0000256" key="4">
    <source>
        <dbReference type="ARBA" id="ARBA00023027"/>
    </source>
</evidence>
<dbReference type="EMBL" id="KN847498">
    <property type="protein sequence ID" value="KIW12239.1"/>
    <property type="molecule type" value="Genomic_DNA"/>
</dbReference>
<dbReference type="SMART" id="SM00822">
    <property type="entry name" value="PKS_KR"/>
    <property type="match status" value="1"/>
</dbReference>
<dbReference type="Pfam" id="PF13561">
    <property type="entry name" value="adh_short_C2"/>
    <property type="match status" value="1"/>
</dbReference>
<dbReference type="STRING" id="91928.A0A0D2BM24"/>
<evidence type="ECO:0000259" key="5">
    <source>
        <dbReference type="SMART" id="SM00822"/>
    </source>
</evidence>
<dbReference type="OrthoDB" id="1669814at2759"/>
<evidence type="ECO:0000313" key="7">
    <source>
        <dbReference type="Proteomes" id="UP000053328"/>
    </source>
</evidence>
<dbReference type="FunFam" id="3.40.50.720:FF:000084">
    <property type="entry name" value="Short-chain dehydrogenase reductase"/>
    <property type="match status" value="1"/>
</dbReference>
<dbReference type="PRINTS" id="PR00080">
    <property type="entry name" value="SDRFAMILY"/>
</dbReference>
<evidence type="ECO:0000256" key="3">
    <source>
        <dbReference type="ARBA" id="ARBA00023002"/>
    </source>
</evidence>
<dbReference type="GeneID" id="27336598"/>
<evidence type="ECO:0000313" key="6">
    <source>
        <dbReference type="EMBL" id="KIW12239.1"/>
    </source>
</evidence>
<keyword evidence="3" id="KW-0560">Oxidoreductase</keyword>
<dbReference type="InterPro" id="IPR036291">
    <property type="entry name" value="NAD(P)-bd_dom_sf"/>
</dbReference>
<keyword evidence="4" id="KW-0520">NAD</keyword>
<dbReference type="InterPro" id="IPR020904">
    <property type="entry name" value="Sc_DH/Rdtase_CS"/>
</dbReference>
<dbReference type="GO" id="GO:0016491">
    <property type="term" value="F:oxidoreductase activity"/>
    <property type="evidence" value="ECO:0007669"/>
    <property type="project" value="UniProtKB-KW"/>
</dbReference>
<evidence type="ECO:0000256" key="1">
    <source>
        <dbReference type="ARBA" id="ARBA00006484"/>
    </source>
</evidence>
<dbReference type="PANTHER" id="PTHR24321">
    <property type="entry name" value="DEHYDROGENASES, SHORT CHAIN"/>
    <property type="match status" value="1"/>
</dbReference>
<dbReference type="PANTHER" id="PTHR24321:SF8">
    <property type="entry name" value="ESTRADIOL 17-BETA-DEHYDROGENASE 8-RELATED"/>
    <property type="match status" value="1"/>
</dbReference>
<sequence length="246" mass="25374">MSVANKVIIVTGAGSGIGRATALLLGAEKAKVALFDIDSSIFDVEAEIKASGGSALAIKVDVSSSEEVNSATKAVVDAFGPIDGGANLAGISGGGTVNLEQETDEDWDRVIRINLGGVKNALRAQLQHRNPKGASIVNASSIGARIGSPGNAAYSASKAAVSGLTKSVAREMGPHGVRVNAIAPGITDTPMVGRVPESIRDEWRKANVLGRLADPVEMANVILFLLSDKSSFITSSVCYLARLHRV</sequence>
<comment type="similarity">
    <text evidence="1">Belongs to the short-chain dehydrogenases/reductases (SDR) family.</text>
</comment>
<dbReference type="InterPro" id="IPR002347">
    <property type="entry name" value="SDR_fam"/>
</dbReference>
<reference evidence="6 7" key="1">
    <citation type="submission" date="2015-01" db="EMBL/GenBank/DDBJ databases">
        <title>The Genome Sequence of Exophiala spinifera CBS89968.</title>
        <authorList>
            <consortium name="The Broad Institute Genomics Platform"/>
            <person name="Cuomo C."/>
            <person name="de Hoog S."/>
            <person name="Gorbushina A."/>
            <person name="Stielow B."/>
            <person name="Teixiera M."/>
            <person name="Abouelleil A."/>
            <person name="Chapman S.B."/>
            <person name="Priest M."/>
            <person name="Young S.K."/>
            <person name="Wortman J."/>
            <person name="Nusbaum C."/>
            <person name="Birren B."/>
        </authorList>
    </citation>
    <scope>NUCLEOTIDE SEQUENCE [LARGE SCALE GENOMIC DNA]</scope>
    <source>
        <strain evidence="6 7">CBS 89968</strain>
    </source>
</reference>
<dbReference type="HOGENOM" id="CLU_010194_1_0_1"/>
<keyword evidence="2" id="KW-0521">NADP</keyword>